<dbReference type="EMBL" id="SRLO01000426">
    <property type="protein sequence ID" value="TNN56546.1"/>
    <property type="molecule type" value="Genomic_DNA"/>
</dbReference>
<accession>A0A4Z2GSR6</accession>
<proteinExistence type="predicted"/>
<gene>
    <name evidence="2" type="ORF">EYF80_033272</name>
</gene>
<protein>
    <submittedName>
        <fullName evidence="2">Uncharacterized protein</fullName>
    </submittedName>
</protein>
<dbReference type="AlphaFoldDB" id="A0A4Z2GSR6"/>
<evidence type="ECO:0000313" key="2">
    <source>
        <dbReference type="EMBL" id="TNN56546.1"/>
    </source>
</evidence>
<comment type="caution">
    <text evidence="2">The sequence shown here is derived from an EMBL/GenBank/DDBJ whole genome shotgun (WGS) entry which is preliminary data.</text>
</comment>
<feature type="region of interest" description="Disordered" evidence="1">
    <location>
        <begin position="1"/>
        <end position="94"/>
    </location>
</feature>
<evidence type="ECO:0000256" key="1">
    <source>
        <dbReference type="SAM" id="MobiDB-lite"/>
    </source>
</evidence>
<evidence type="ECO:0000313" key="3">
    <source>
        <dbReference type="Proteomes" id="UP000314294"/>
    </source>
</evidence>
<feature type="compositionally biased region" description="Low complexity" evidence="1">
    <location>
        <begin position="80"/>
        <end position="94"/>
    </location>
</feature>
<name>A0A4Z2GSR6_9TELE</name>
<reference evidence="2 3" key="1">
    <citation type="submission" date="2019-03" db="EMBL/GenBank/DDBJ databases">
        <title>First draft genome of Liparis tanakae, snailfish: a comprehensive survey of snailfish specific genes.</title>
        <authorList>
            <person name="Kim W."/>
            <person name="Song I."/>
            <person name="Jeong J.-H."/>
            <person name="Kim D."/>
            <person name="Kim S."/>
            <person name="Ryu S."/>
            <person name="Song J.Y."/>
            <person name="Lee S.K."/>
        </authorList>
    </citation>
    <scope>NUCLEOTIDE SEQUENCE [LARGE SCALE GENOMIC DNA]</scope>
    <source>
        <tissue evidence="2">Muscle</tissue>
    </source>
</reference>
<keyword evidence="3" id="KW-1185">Reference proteome</keyword>
<feature type="compositionally biased region" description="Low complexity" evidence="1">
    <location>
        <begin position="59"/>
        <end position="70"/>
    </location>
</feature>
<dbReference type="Proteomes" id="UP000314294">
    <property type="component" value="Unassembled WGS sequence"/>
</dbReference>
<sequence length="94" mass="9565">MPDHGFKDGTQGPLRGLEDTAAEQVVSGEGLRRGSQARLSGEGLRRGSQARGSGEALRRGAPLAAGGPSAPREPRPLAPPHAAVPDDIIAADPP</sequence>
<organism evidence="2 3">
    <name type="scientific">Liparis tanakae</name>
    <name type="common">Tanaka's snailfish</name>
    <dbReference type="NCBI Taxonomy" id="230148"/>
    <lineage>
        <taxon>Eukaryota</taxon>
        <taxon>Metazoa</taxon>
        <taxon>Chordata</taxon>
        <taxon>Craniata</taxon>
        <taxon>Vertebrata</taxon>
        <taxon>Euteleostomi</taxon>
        <taxon>Actinopterygii</taxon>
        <taxon>Neopterygii</taxon>
        <taxon>Teleostei</taxon>
        <taxon>Neoteleostei</taxon>
        <taxon>Acanthomorphata</taxon>
        <taxon>Eupercaria</taxon>
        <taxon>Perciformes</taxon>
        <taxon>Cottioidei</taxon>
        <taxon>Cottales</taxon>
        <taxon>Liparidae</taxon>
        <taxon>Liparis</taxon>
    </lineage>
</organism>